<name>A0A1T4SEH7_9GAMM</name>
<keyword evidence="4" id="KW-0479">Metal-binding</keyword>
<evidence type="ECO:0000256" key="3">
    <source>
        <dbReference type="ARBA" id="ARBA00022485"/>
    </source>
</evidence>
<dbReference type="GO" id="GO:0051539">
    <property type="term" value="F:4 iron, 4 sulfur cluster binding"/>
    <property type="evidence" value="ECO:0007669"/>
    <property type="project" value="UniProtKB-KW"/>
</dbReference>
<keyword evidence="8" id="KW-0411">Iron-sulfur</keyword>
<dbReference type="EMBL" id="FUXP01000017">
    <property type="protein sequence ID" value="SKA26585.1"/>
    <property type="molecule type" value="Genomic_DNA"/>
</dbReference>
<dbReference type="CDD" id="cd10030">
    <property type="entry name" value="UDG-F4_TTUDGA_SPO1dp_like"/>
    <property type="match status" value="1"/>
</dbReference>
<dbReference type="PANTHER" id="PTHR33693:SF9">
    <property type="entry name" value="TYPE-4 URACIL-DNA GLYCOSYLASE"/>
    <property type="match status" value="1"/>
</dbReference>
<keyword evidence="9" id="KW-0234">DNA repair</keyword>
<sequence>MHAVFLADGADLAEWRAQARALLAAAVPPDAVQWQAGAQGDLLGAGAGEGAPSPSSTGAVARVPRDFVALATLVLAHSDPRRHAVLYRLLWRITHGERALLRIATDDDVAWAERAARAVRREKHKMKAFVRFREVAGAHGPVFIAWFEPEHDVLPQVAPFFSRRFAGMRWSILTPLRSVHWDGSVLVNGPGAQRSDAPGADELENLWRTYYANIFNPARLKVGAMVREMPVRYWKNLPEAELIPGLIRRAGARMYAMVGAAPTRPRKMFPAPSVEAAAPASVGTLEALRDEVLGCRACPLWEPATQAVFGEGPADARAMVVGEQPGDQEDLHGRPFVGPAGQLFNRALAEVGIDRGTLYITNAVKHFKFTPRGKRRLHERPSAQEQAACRPWLEAELARVRPRFVLCLGATAARAVLGPGFRLMEHRGRWQPMGEGVQALATVHPSWLLRLPAGEREAAWPAFVADLAHLRDAMEQARSA</sequence>
<protein>
    <recommendedName>
        <fullName evidence="2">Type-4 uracil-DNA glycosylase</fullName>
    </recommendedName>
</protein>
<dbReference type="OrthoDB" id="5290748at2"/>
<dbReference type="RefSeq" id="WP_078759313.1">
    <property type="nucleotide sequence ID" value="NZ_FUXP01000017.1"/>
</dbReference>
<dbReference type="InterPro" id="IPR023875">
    <property type="entry name" value="DNA_repair_put"/>
</dbReference>
<organism evidence="11 12">
    <name type="scientific">Lysobacter spongiicola DSM 21749</name>
    <dbReference type="NCBI Taxonomy" id="1122188"/>
    <lineage>
        <taxon>Bacteria</taxon>
        <taxon>Pseudomonadati</taxon>
        <taxon>Pseudomonadota</taxon>
        <taxon>Gammaproteobacteria</taxon>
        <taxon>Lysobacterales</taxon>
        <taxon>Lysobacteraceae</taxon>
        <taxon>Novilysobacter</taxon>
    </lineage>
</organism>
<dbReference type="SMART" id="SM00987">
    <property type="entry name" value="UreE_C"/>
    <property type="match status" value="1"/>
</dbReference>
<dbReference type="NCBIfam" id="TIGR00758">
    <property type="entry name" value="UDG_fam4"/>
    <property type="match status" value="1"/>
</dbReference>
<evidence type="ECO:0000256" key="4">
    <source>
        <dbReference type="ARBA" id="ARBA00022723"/>
    </source>
</evidence>
<dbReference type="PANTHER" id="PTHR33693">
    <property type="entry name" value="TYPE-5 URACIL-DNA GLYCOSYLASE"/>
    <property type="match status" value="1"/>
</dbReference>
<keyword evidence="3" id="KW-0004">4Fe-4S</keyword>
<comment type="similarity">
    <text evidence="1">Belongs to the uracil-DNA glycosylase (UDG) superfamily. Type 4 (UDGa) family.</text>
</comment>
<proteinExistence type="inferred from homology"/>
<dbReference type="Pfam" id="PF13566">
    <property type="entry name" value="DUF4130"/>
    <property type="match status" value="1"/>
</dbReference>
<dbReference type="NCBIfam" id="TIGR03915">
    <property type="entry name" value="SAM_7_link_chp"/>
    <property type="match status" value="1"/>
</dbReference>
<dbReference type="InterPro" id="IPR005273">
    <property type="entry name" value="Ura-DNA_glyco_family4"/>
</dbReference>
<accession>A0A1T4SEH7</accession>
<keyword evidence="5" id="KW-0227">DNA damage</keyword>
<dbReference type="InterPro" id="IPR005122">
    <property type="entry name" value="Uracil-DNA_glycosylase-like"/>
</dbReference>
<keyword evidence="12" id="KW-1185">Reference proteome</keyword>
<evidence type="ECO:0000313" key="12">
    <source>
        <dbReference type="Proteomes" id="UP000190061"/>
    </source>
</evidence>
<dbReference type="Proteomes" id="UP000190061">
    <property type="component" value="Unassembled WGS sequence"/>
</dbReference>
<dbReference type="STRING" id="1122188.SAMN02745674_02788"/>
<dbReference type="GO" id="GO:0046872">
    <property type="term" value="F:metal ion binding"/>
    <property type="evidence" value="ECO:0007669"/>
    <property type="project" value="UniProtKB-KW"/>
</dbReference>
<dbReference type="Gene3D" id="3.40.470.10">
    <property type="entry name" value="Uracil-DNA glycosylase-like domain"/>
    <property type="match status" value="1"/>
</dbReference>
<evidence type="ECO:0000313" key="11">
    <source>
        <dbReference type="EMBL" id="SKA26585.1"/>
    </source>
</evidence>
<evidence type="ECO:0000256" key="8">
    <source>
        <dbReference type="ARBA" id="ARBA00023014"/>
    </source>
</evidence>
<dbReference type="SUPFAM" id="SSF52141">
    <property type="entry name" value="Uracil-DNA glycosylase-like"/>
    <property type="match status" value="1"/>
</dbReference>
<dbReference type="NCBIfam" id="TIGR03914">
    <property type="entry name" value="UDG_fam_dom"/>
    <property type="match status" value="1"/>
</dbReference>
<dbReference type="Pfam" id="PF03167">
    <property type="entry name" value="UDG"/>
    <property type="match status" value="1"/>
</dbReference>
<dbReference type="InterPro" id="IPR025404">
    <property type="entry name" value="DUF4130"/>
</dbReference>
<evidence type="ECO:0000256" key="9">
    <source>
        <dbReference type="ARBA" id="ARBA00023204"/>
    </source>
</evidence>
<dbReference type="AlphaFoldDB" id="A0A1T4SEH7"/>
<keyword evidence="7" id="KW-0408">Iron</keyword>
<evidence type="ECO:0000256" key="1">
    <source>
        <dbReference type="ARBA" id="ARBA00006521"/>
    </source>
</evidence>
<evidence type="ECO:0000256" key="7">
    <source>
        <dbReference type="ARBA" id="ARBA00023004"/>
    </source>
</evidence>
<reference evidence="11 12" key="1">
    <citation type="submission" date="2017-02" db="EMBL/GenBank/DDBJ databases">
        <authorList>
            <person name="Peterson S.W."/>
        </authorList>
    </citation>
    <scope>NUCLEOTIDE SEQUENCE [LARGE SCALE GENOMIC DNA]</scope>
    <source>
        <strain evidence="11 12">DSM 21749</strain>
    </source>
</reference>
<evidence type="ECO:0000256" key="2">
    <source>
        <dbReference type="ARBA" id="ARBA00019403"/>
    </source>
</evidence>
<evidence type="ECO:0000259" key="10">
    <source>
        <dbReference type="SMART" id="SM00986"/>
    </source>
</evidence>
<dbReference type="GO" id="GO:0006281">
    <property type="term" value="P:DNA repair"/>
    <property type="evidence" value="ECO:0007669"/>
    <property type="project" value="UniProtKB-KW"/>
</dbReference>
<dbReference type="InterPro" id="IPR051536">
    <property type="entry name" value="UDG_Type-4/5"/>
</dbReference>
<keyword evidence="6" id="KW-0378">Hydrolase</keyword>
<feature type="domain" description="Uracil-DNA glycosylase-like" evidence="10">
    <location>
        <begin position="309"/>
        <end position="464"/>
    </location>
</feature>
<dbReference type="SMART" id="SM00986">
    <property type="entry name" value="UDG"/>
    <property type="match status" value="1"/>
</dbReference>
<evidence type="ECO:0000256" key="6">
    <source>
        <dbReference type="ARBA" id="ARBA00022801"/>
    </source>
</evidence>
<dbReference type="InterPro" id="IPR036895">
    <property type="entry name" value="Uracil-DNA_glycosylase-like_sf"/>
</dbReference>
<dbReference type="GO" id="GO:0097506">
    <property type="term" value="F:deaminated base DNA N-glycosylase activity"/>
    <property type="evidence" value="ECO:0007669"/>
    <property type="project" value="UniProtKB-ARBA"/>
</dbReference>
<evidence type="ECO:0000256" key="5">
    <source>
        <dbReference type="ARBA" id="ARBA00022763"/>
    </source>
</evidence>
<gene>
    <name evidence="11" type="ORF">SAMN02745674_02788</name>
</gene>